<feature type="compositionally biased region" description="Polar residues" evidence="1">
    <location>
        <begin position="21"/>
        <end position="46"/>
    </location>
</feature>
<evidence type="ECO:0000313" key="2">
    <source>
        <dbReference type="EMBL" id="KAF6226889.1"/>
    </source>
</evidence>
<keyword evidence="3" id="KW-1185">Reference proteome</keyword>
<comment type="caution">
    <text evidence="2">The sequence shown here is derived from an EMBL/GenBank/DDBJ whole genome shotgun (WGS) entry which is preliminary data.</text>
</comment>
<reference evidence="2 3" key="1">
    <citation type="journal article" date="2020" name="Genomics">
        <title>Complete, high-quality genomes from long-read metagenomic sequencing of two wolf lichen thalli reveals enigmatic genome architecture.</title>
        <authorList>
            <person name="McKenzie S.K."/>
            <person name="Walston R.F."/>
            <person name="Allen J.L."/>
        </authorList>
    </citation>
    <scope>NUCLEOTIDE SEQUENCE [LARGE SCALE GENOMIC DNA]</scope>
    <source>
        <strain evidence="2">WasteWater1</strain>
    </source>
</reference>
<gene>
    <name evidence="2" type="ORF">HO133_008330</name>
</gene>
<dbReference type="EMBL" id="JACCJB010000005">
    <property type="protein sequence ID" value="KAF6226889.1"/>
    <property type="molecule type" value="Genomic_DNA"/>
</dbReference>
<accession>A0A8H6CNP3</accession>
<protein>
    <submittedName>
        <fullName evidence="2">Uncharacterized protein</fullName>
    </submittedName>
</protein>
<organism evidence="2 3">
    <name type="scientific">Letharia lupina</name>
    <dbReference type="NCBI Taxonomy" id="560253"/>
    <lineage>
        <taxon>Eukaryota</taxon>
        <taxon>Fungi</taxon>
        <taxon>Dikarya</taxon>
        <taxon>Ascomycota</taxon>
        <taxon>Pezizomycotina</taxon>
        <taxon>Lecanoromycetes</taxon>
        <taxon>OSLEUM clade</taxon>
        <taxon>Lecanoromycetidae</taxon>
        <taxon>Lecanorales</taxon>
        <taxon>Lecanorineae</taxon>
        <taxon>Parmeliaceae</taxon>
        <taxon>Letharia</taxon>
    </lineage>
</organism>
<dbReference type="Proteomes" id="UP000593566">
    <property type="component" value="Unassembled WGS sequence"/>
</dbReference>
<feature type="compositionally biased region" description="Basic residues" evidence="1">
    <location>
        <begin position="1"/>
        <end position="12"/>
    </location>
</feature>
<name>A0A8H6CNP3_9LECA</name>
<evidence type="ECO:0000313" key="3">
    <source>
        <dbReference type="Proteomes" id="UP000593566"/>
    </source>
</evidence>
<dbReference type="AlphaFoldDB" id="A0A8H6CNP3"/>
<dbReference type="GeneID" id="59336727"/>
<evidence type="ECO:0000256" key="1">
    <source>
        <dbReference type="SAM" id="MobiDB-lite"/>
    </source>
</evidence>
<proteinExistence type="predicted"/>
<sequence>MAKAPPVKKRKRAEHDENNVTDELSATNAVENSTQAQVSATSTVSAGNGFGEVHLTEEPSTRSIYAGDCVERNDEFSGRGLLPIKHKNAVGTSYAQPAIFPGQVMLDEQSQDKFRKVQIFSSQKLPQPFLDR</sequence>
<dbReference type="RefSeq" id="XP_037155198.1">
    <property type="nucleotide sequence ID" value="XM_037299197.1"/>
</dbReference>
<feature type="region of interest" description="Disordered" evidence="1">
    <location>
        <begin position="1"/>
        <end position="55"/>
    </location>
</feature>